<dbReference type="InterPro" id="IPR000719">
    <property type="entry name" value="Prot_kinase_dom"/>
</dbReference>
<dbReference type="InterPro" id="IPR008271">
    <property type="entry name" value="Ser/Thr_kinase_AS"/>
</dbReference>
<name>A0A0G4FNQ3_9ALVE</name>
<dbReference type="PANTHER" id="PTHR44167:SF24">
    <property type="entry name" value="SERINE_THREONINE-PROTEIN KINASE CHK2"/>
    <property type="match status" value="1"/>
</dbReference>
<dbReference type="GO" id="GO:0005634">
    <property type="term" value="C:nucleus"/>
    <property type="evidence" value="ECO:0007669"/>
    <property type="project" value="TreeGrafter"/>
</dbReference>
<evidence type="ECO:0000313" key="2">
    <source>
        <dbReference type="EMBL" id="CEM15354.1"/>
    </source>
</evidence>
<dbReference type="GO" id="GO:0044773">
    <property type="term" value="P:mitotic DNA damage checkpoint signaling"/>
    <property type="evidence" value="ECO:0007669"/>
    <property type="project" value="TreeGrafter"/>
</dbReference>
<protein>
    <recommendedName>
        <fullName evidence="1">Protein kinase domain-containing protein</fullName>
    </recommendedName>
</protein>
<dbReference type="SUPFAM" id="SSF56112">
    <property type="entry name" value="Protein kinase-like (PK-like)"/>
    <property type="match status" value="1"/>
</dbReference>
<organism evidence="2">
    <name type="scientific">Chromera velia CCMP2878</name>
    <dbReference type="NCBI Taxonomy" id="1169474"/>
    <lineage>
        <taxon>Eukaryota</taxon>
        <taxon>Sar</taxon>
        <taxon>Alveolata</taxon>
        <taxon>Colpodellida</taxon>
        <taxon>Chromeraceae</taxon>
        <taxon>Chromera</taxon>
    </lineage>
</organism>
<reference evidence="2" key="1">
    <citation type="submission" date="2014-11" db="EMBL/GenBank/DDBJ databases">
        <authorList>
            <person name="Otto D Thomas"/>
            <person name="Naeem Raeece"/>
        </authorList>
    </citation>
    <scope>NUCLEOTIDE SEQUENCE</scope>
</reference>
<dbReference type="PROSITE" id="PS00108">
    <property type="entry name" value="PROTEIN_KINASE_ST"/>
    <property type="match status" value="1"/>
</dbReference>
<dbReference type="GO" id="GO:0004674">
    <property type="term" value="F:protein serine/threonine kinase activity"/>
    <property type="evidence" value="ECO:0007669"/>
    <property type="project" value="TreeGrafter"/>
</dbReference>
<dbReference type="InterPro" id="IPR011009">
    <property type="entry name" value="Kinase-like_dom_sf"/>
</dbReference>
<dbReference type="SMART" id="SM00220">
    <property type="entry name" value="S_TKc"/>
    <property type="match status" value="1"/>
</dbReference>
<evidence type="ECO:0000259" key="1">
    <source>
        <dbReference type="PROSITE" id="PS50011"/>
    </source>
</evidence>
<dbReference type="PROSITE" id="PS50011">
    <property type="entry name" value="PROTEIN_KINASE_DOM"/>
    <property type="match status" value="1"/>
</dbReference>
<dbReference type="Gene3D" id="1.10.510.10">
    <property type="entry name" value="Transferase(Phosphotransferase) domain 1"/>
    <property type="match status" value="1"/>
</dbReference>
<dbReference type="PANTHER" id="PTHR44167">
    <property type="entry name" value="OVARIAN-SPECIFIC SERINE/THREONINE-PROTEIN KINASE LOK-RELATED"/>
    <property type="match status" value="1"/>
</dbReference>
<proteinExistence type="predicted"/>
<sequence>MVWVDNSSVHFADTSGNLKRSDGKNPRAVGQAVEQQLGIDRKSLKTWKFTSSWKRVTEDWIPKSQSIFRFHGPKAAWVFLRKVFEGIDADTAAAQASSTLCAPGGRLGSGGQKKVFQCRKPDNEAVAIPLPGHSLCNEVSVMEELKGTPNVIELLNRGPDEQGCPYQVVKMSEDLHKFFEHAGPQAVGRVLFGTANGIKNMHARGFAHFDIKPENILVDEDGNSIVSDLGGAAPMDGRGQALPRALTPGFFPGVDETIAAVRRGVKVDGRYFDSFAFGVTVCQVAARNPHLDAEVRRALHNMGSSLQAGDMSVEDAHATISALFGIQ</sequence>
<dbReference type="AlphaFoldDB" id="A0A0G4FNQ3"/>
<accession>A0A0G4FNQ3</accession>
<gene>
    <name evidence="2" type="ORF">Cvel_3527</name>
</gene>
<feature type="domain" description="Protein kinase" evidence="1">
    <location>
        <begin position="101"/>
        <end position="327"/>
    </location>
</feature>
<dbReference type="GO" id="GO:0005524">
    <property type="term" value="F:ATP binding"/>
    <property type="evidence" value="ECO:0007669"/>
    <property type="project" value="InterPro"/>
</dbReference>
<dbReference type="Pfam" id="PF00069">
    <property type="entry name" value="Pkinase"/>
    <property type="match status" value="1"/>
</dbReference>
<dbReference type="EMBL" id="CDMZ01000485">
    <property type="protein sequence ID" value="CEM15354.1"/>
    <property type="molecule type" value="Genomic_DNA"/>
</dbReference>
<dbReference type="VEuPathDB" id="CryptoDB:Cvel_3527"/>